<dbReference type="Gene3D" id="2.120.10.70">
    <property type="entry name" value="Fucose-specific lectin"/>
    <property type="match status" value="1"/>
</dbReference>
<dbReference type="OrthoDB" id="4652505at2759"/>
<reference evidence="2 3" key="1">
    <citation type="submission" date="2019-03" db="EMBL/GenBank/DDBJ databases">
        <title>Draft genome sequence of Xylaria hypoxylon DSM 108379, a ubiquitous saprotrophic-parasitic fungi on hardwood.</title>
        <authorList>
            <person name="Buettner E."/>
            <person name="Leonhardt S."/>
            <person name="Gebauer A.M."/>
            <person name="Liers C."/>
            <person name="Hofrichter M."/>
            <person name="Kellner H."/>
        </authorList>
    </citation>
    <scope>NUCLEOTIDE SEQUENCE [LARGE SCALE GENOMIC DNA]</scope>
    <source>
        <strain evidence="2 3">DSM 108379</strain>
    </source>
</reference>
<dbReference type="InterPro" id="IPR012475">
    <property type="entry name" value="Fungal_lectin"/>
</dbReference>
<keyword evidence="3" id="KW-1185">Reference proteome</keyword>
<proteinExistence type="inferred from homology"/>
<protein>
    <submittedName>
        <fullName evidence="2">Uncharacterized protein</fullName>
    </submittedName>
</protein>
<dbReference type="Pfam" id="PF07938">
    <property type="entry name" value="Fungal_lectin"/>
    <property type="match status" value="1"/>
</dbReference>
<comment type="similarity">
    <text evidence="1">Belongs to the fungal fucose-specific lectin family.</text>
</comment>
<dbReference type="Proteomes" id="UP000297716">
    <property type="component" value="Unassembled WGS sequence"/>
</dbReference>
<gene>
    <name evidence="2" type="ORF">E0Z10_g2040</name>
</gene>
<evidence type="ECO:0000313" key="3">
    <source>
        <dbReference type="Proteomes" id="UP000297716"/>
    </source>
</evidence>
<dbReference type="EMBL" id="SKBN01000023">
    <property type="protein sequence ID" value="TGJ86706.1"/>
    <property type="molecule type" value="Genomic_DNA"/>
</dbReference>
<organism evidence="2 3">
    <name type="scientific">Xylaria hypoxylon</name>
    <dbReference type="NCBI Taxonomy" id="37992"/>
    <lineage>
        <taxon>Eukaryota</taxon>
        <taxon>Fungi</taxon>
        <taxon>Dikarya</taxon>
        <taxon>Ascomycota</taxon>
        <taxon>Pezizomycotina</taxon>
        <taxon>Sordariomycetes</taxon>
        <taxon>Xylariomycetidae</taxon>
        <taxon>Xylariales</taxon>
        <taxon>Xylariaceae</taxon>
        <taxon>Xylaria</taxon>
    </lineage>
</organism>
<comment type="caution">
    <text evidence="2">The sequence shown here is derived from an EMBL/GenBank/DDBJ whole genome shotgun (WGS) entry which is preliminary data.</text>
</comment>
<dbReference type="AlphaFoldDB" id="A0A4Z0ZB29"/>
<evidence type="ECO:0000256" key="1">
    <source>
        <dbReference type="ARBA" id="ARBA00009042"/>
    </source>
</evidence>
<name>A0A4Z0ZB29_9PEZI</name>
<accession>A0A4Z0ZB29</accession>
<sequence length="108" mass="11897">MVPIDADGNVGPVRPNAKNTDIAAVAHTIRVYYIDAKNTVKEVCWSNRNNQLWSTGDLGKKIFAVVEGSSISANVAEEGDKDYLKVFCSGRDTDGHLMCLFRQTNHQV</sequence>
<evidence type="ECO:0000313" key="2">
    <source>
        <dbReference type="EMBL" id="TGJ86706.1"/>
    </source>
</evidence>